<proteinExistence type="predicted"/>
<accession>R4KK06</accession>
<dbReference type="HOGENOM" id="CLU_1822248_0_0_9"/>
<dbReference type="EMBL" id="CP003273">
    <property type="protein sequence ID" value="AGL01942.1"/>
    <property type="molecule type" value="Genomic_DNA"/>
</dbReference>
<evidence type="ECO:0000313" key="1">
    <source>
        <dbReference type="EMBL" id="AGL01942.1"/>
    </source>
</evidence>
<keyword evidence="2" id="KW-1185">Reference proteome</keyword>
<dbReference type="Proteomes" id="UP000013520">
    <property type="component" value="Chromosome"/>
</dbReference>
<protein>
    <submittedName>
        <fullName evidence="1">Uncharacterized protein</fullName>
    </submittedName>
</protein>
<dbReference type="InterPro" id="IPR021525">
    <property type="entry name" value="DUF3189"/>
</dbReference>
<dbReference type="Pfam" id="PF11385">
    <property type="entry name" value="DUF3189"/>
    <property type="match status" value="1"/>
</dbReference>
<evidence type="ECO:0000313" key="2">
    <source>
        <dbReference type="Proteomes" id="UP000013520"/>
    </source>
</evidence>
<gene>
    <name evidence="1" type="ORF">Desgi_2536</name>
</gene>
<dbReference type="OrthoDB" id="1807295at2"/>
<dbReference type="AlphaFoldDB" id="R4KK06"/>
<name>R4KK06_9FIRM</name>
<sequence length="141" mass="15525">MKRLIFFNDTGFPYAVLAAAMRSGELPVCRPPGHSELDQVLARTGLGRGDASVYNLGCSKQGENCLALWSQGNGDMMGRAITSFLALMHIENYELVRIKCHKTLLAKAGIWLAKVPGLKDVGLSLVYRHVVNIYRELGAKY</sequence>
<dbReference type="STRING" id="767817.Desgi_2536"/>
<reference evidence="1 2" key="1">
    <citation type="submission" date="2012-01" db="EMBL/GenBank/DDBJ databases">
        <title>Complete sequence of Desulfotomaculum gibsoniae DSM 7213.</title>
        <authorList>
            <consortium name="US DOE Joint Genome Institute"/>
            <person name="Lucas S."/>
            <person name="Han J."/>
            <person name="Lapidus A."/>
            <person name="Cheng J.-F."/>
            <person name="Goodwin L."/>
            <person name="Pitluck S."/>
            <person name="Peters L."/>
            <person name="Ovchinnikova G."/>
            <person name="Teshima H."/>
            <person name="Detter J.C."/>
            <person name="Han C."/>
            <person name="Tapia R."/>
            <person name="Land M."/>
            <person name="Hauser L."/>
            <person name="Kyrpides N."/>
            <person name="Ivanova N."/>
            <person name="Pagani I."/>
            <person name="Parshina S."/>
            <person name="Plugge C."/>
            <person name="Muyzer G."/>
            <person name="Kuever J."/>
            <person name="Ivanova A."/>
            <person name="Nazina T."/>
            <person name="Klenk H.-P."/>
            <person name="Brambilla E."/>
            <person name="Spring S."/>
            <person name="Stams A.F."/>
            <person name="Woyke T."/>
        </authorList>
    </citation>
    <scope>NUCLEOTIDE SEQUENCE [LARGE SCALE GENOMIC DNA]</scope>
    <source>
        <strain evidence="1 2">DSM 7213</strain>
    </source>
</reference>
<dbReference type="RefSeq" id="WP_006521670.1">
    <property type="nucleotide sequence ID" value="NC_021184.1"/>
</dbReference>
<organism evidence="1 2">
    <name type="scientific">Desulfoscipio gibsoniae DSM 7213</name>
    <dbReference type="NCBI Taxonomy" id="767817"/>
    <lineage>
        <taxon>Bacteria</taxon>
        <taxon>Bacillati</taxon>
        <taxon>Bacillota</taxon>
        <taxon>Clostridia</taxon>
        <taxon>Eubacteriales</taxon>
        <taxon>Desulfallaceae</taxon>
        <taxon>Desulfoscipio</taxon>
    </lineage>
</organism>
<dbReference type="KEGG" id="dgi:Desgi_2536"/>